<dbReference type="InterPro" id="IPR001322">
    <property type="entry name" value="Lamin_tail_dom"/>
</dbReference>
<dbReference type="Gene3D" id="1.20.5.170">
    <property type="match status" value="1"/>
</dbReference>
<feature type="coiled-coil region" evidence="3">
    <location>
        <begin position="77"/>
        <end position="245"/>
    </location>
</feature>
<feature type="compositionally biased region" description="Low complexity" evidence="4">
    <location>
        <begin position="453"/>
        <end position="482"/>
    </location>
</feature>
<organism evidence="5">
    <name type="scientific">Magallana gigas</name>
    <name type="common">Pacific oyster</name>
    <name type="synonym">Crassostrea gigas</name>
    <dbReference type="NCBI Taxonomy" id="29159"/>
    <lineage>
        <taxon>Eukaryota</taxon>
        <taxon>Metazoa</taxon>
        <taxon>Spiralia</taxon>
        <taxon>Lophotrochozoa</taxon>
        <taxon>Mollusca</taxon>
        <taxon>Bivalvia</taxon>
        <taxon>Autobranchia</taxon>
        <taxon>Pteriomorphia</taxon>
        <taxon>Ostreida</taxon>
        <taxon>Ostreoidea</taxon>
        <taxon>Ostreidae</taxon>
        <taxon>Magallana</taxon>
    </lineage>
</organism>
<dbReference type="Gene3D" id="1.20.5.1160">
    <property type="entry name" value="Vasodilator-stimulated phosphoprotein"/>
    <property type="match status" value="1"/>
</dbReference>
<gene>
    <name evidence="5" type="ORF">CGI_10010873</name>
</gene>
<evidence type="ECO:0000313" key="5">
    <source>
        <dbReference type="EMBL" id="EKC18758.1"/>
    </source>
</evidence>
<name>K1PBC0_MAGGI</name>
<dbReference type="HOGENOM" id="CLU_012560_7_0_1"/>
<dbReference type="Pfam" id="PF00038">
    <property type="entry name" value="Filament"/>
    <property type="match status" value="1"/>
</dbReference>
<dbReference type="GO" id="GO:0051664">
    <property type="term" value="P:nuclear pore localization"/>
    <property type="evidence" value="ECO:0007669"/>
    <property type="project" value="TreeGrafter"/>
</dbReference>
<dbReference type="InterPro" id="IPR036415">
    <property type="entry name" value="Lamin_tail_dom_sf"/>
</dbReference>
<dbReference type="InterPro" id="IPR016451">
    <property type="entry name" value="Intermed_filament_ifa/ifb"/>
</dbReference>
<feature type="coiled-coil region" evidence="3">
    <location>
        <begin position="277"/>
        <end position="411"/>
    </location>
</feature>
<comment type="similarity">
    <text evidence="1 2">Belongs to the intermediate filament family.</text>
</comment>
<keyword evidence="1 3" id="KW-0175">Coiled coil</keyword>
<dbReference type="GO" id="GO:0005882">
    <property type="term" value="C:intermediate filament"/>
    <property type="evidence" value="ECO:0007669"/>
    <property type="project" value="UniProtKB-UniRule"/>
</dbReference>
<dbReference type="PIRSF" id="PIRSF005546">
    <property type="entry name" value="Intermed_filamnt_Ifb-2"/>
    <property type="match status" value="1"/>
</dbReference>
<dbReference type="SUPFAM" id="SSF64593">
    <property type="entry name" value="Intermediate filament protein, coiled coil region"/>
    <property type="match status" value="2"/>
</dbReference>
<dbReference type="SUPFAM" id="SSF74853">
    <property type="entry name" value="Lamin A/C globular tail domain"/>
    <property type="match status" value="1"/>
</dbReference>
<feature type="region of interest" description="Disordered" evidence="4">
    <location>
        <begin position="453"/>
        <end position="498"/>
    </location>
</feature>
<dbReference type="PANTHER" id="PTHR45721:SF12">
    <property type="entry name" value="INTERMEDIATE FILAMENT PROTEIN IFA-1"/>
    <property type="match status" value="1"/>
</dbReference>
<accession>K1PBC0</accession>
<dbReference type="PROSITE" id="PS51841">
    <property type="entry name" value="LTD"/>
    <property type="match status" value="1"/>
</dbReference>
<protein>
    <submittedName>
        <fullName evidence="5">Non-neuronal cytoplasmic intermediate filament protein</fullName>
    </submittedName>
</protein>
<dbReference type="GO" id="GO:0005652">
    <property type="term" value="C:nuclear lamina"/>
    <property type="evidence" value="ECO:0007669"/>
    <property type="project" value="TreeGrafter"/>
</dbReference>
<dbReference type="EMBL" id="JH816674">
    <property type="protein sequence ID" value="EKC18758.1"/>
    <property type="molecule type" value="Genomic_DNA"/>
</dbReference>
<dbReference type="SMART" id="SM01391">
    <property type="entry name" value="Filament"/>
    <property type="match status" value="1"/>
</dbReference>
<dbReference type="InterPro" id="IPR018039">
    <property type="entry name" value="IF_conserved"/>
</dbReference>
<dbReference type="GO" id="GO:0006998">
    <property type="term" value="P:nuclear envelope organization"/>
    <property type="evidence" value="ECO:0007669"/>
    <property type="project" value="TreeGrafter"/>
</dbReference>
<dbReference type="SUPFAM" id="SSF90257">
    <property type="entry name" value="Myosin rod fragments"/>
    <property type="match status" value="1"/>
</dbReference>
<dbReference type="PROSITE" id="PS00226">
    <property type="entry name" value="IF_ROD_1"/>
    <property type="match status" value="1"/>
</dbReference>
<dbReference type="PROSITE" id="PS51842">
    <property type="entry name" value="IF_ROD_2"/>
    <property type="match status" value="1"/>
</dbReference>
<evidence type="ECO:0000256" key="1">
    <source>
        <dbReference type="PIRNR" id="PIRNR005546"/>
    </source>
</evidence>
<reference evidence="5" key="1">
    <citation type="journal article" date="2012" name="Nature">
        <title>The oyster genome reveals stress adaptation and complexity of shell formation.</title>
        <authorList>
            <person name="Zhang G."/>
            <person name="Fang X."/>
            <person name="Guo X."/>
            <person name="Li L."/>
            <person name="Luo R."/>
            <person name="Xu F."/>
            <person name="Yang P."/>
            <person name="Zhang L."/>
            <person name="Wang X."/>
            <person name="Qi H."/>
            <person name="Xiong Z."/>
            <person name="Que H."/>
            <person name="Xie Y."/>
            <person name="Holland P.W."/>
            <person name="Paps J."/>
            <person name="Zhu Y."/>
            <person name="Wu F."/>
            <person name="Chen Y."/>
            <person name="Wang J."/>
            <person name="Peng C."/>
            <person name="Meng J."/>
            <person name="Yang L."/>
            <person name="Liu J."/>
            <person name="Wen B."/>
            <person name="Zhang N."/>
            <person name="Huang Z."/>
            <person name="Zhu Q."/>
            <person name="Feng Y."/>
            <person name="Mount A."/>
            <person name="Hedgecock D."/>
            <person name="Xu Z."/>
            <person name="Liu Y."/>
            <person name="Domazet-Loso T."/>
            <person name="Du Y."/>
            <person name="Sun X."/>
            <person name="Zhang S."/>
            <person name="Liu B."/>
            <person name="Cheng P."/>
            <person name="Jiang X."/>
            <person name="Li J."/>
            <person name="Fan D."/>
            <person name="Wang W."/>
            <person name="Fu W."/>
            <person name="Wang T."/>
            <person name="Wang B."/>
            <person name="Zhang J."/>
            <person name="Peng Z."/>
            <person name="Li Y."/>
            <person name="Li N."/>
            <person name="Wang J."/>
            <person name="Chen M."/>
            <person name="He Y."/>
            <person name="Tan F."/>
            <person name="Song X."/>
            <person name="Zheng Q."/>
            <person name="Huang R."/>
            <person name="Yang H."/>
            <person name="Du X."/>
            <person name="Chen L."/>
            <person name="Yang M."/>
            <person name="Gaffney P.M."/>
            <person name="Wang S."/>
            <person name="Luo L."/>
            <person name="She Z."/>
            <person name="Ming Y."/>
            <person name="Huang W."/>
            <person name="Zhang S."/>
            <person name="Huang B."/>
            <person name="Zhang Y."/>
            <person name="Qu T."/>
            <person name="Ni P."/>
            <person name="Miao G."/>
            <person name="Wang J."/>
            <person name="Wang Q."/>
            <person name="Steinberg C.E."/>
            <person name="Wang H."/>
            <person name="Li N."/>
            <person name="Qian L."/>
            <person name="Zhang G."/>
            <person name="Li Y."/>
            <person name="Yang H."/>
            <person name="Liu X."/>
            <person name="Wang J."/>
            <person name="Yin Y."/>
            <person name="Wang J."/>
        </authorList>
    </citation>
    <scope>NUCLEOTIDE SEQUENCE [LARGE SCALE GENOMIC DNA]</scope>
    <source>
        <strain evidence="5">05x7-T-G4-1.051#20</strain>
    </source>
</reference>
<dbReference type="PANTHER" id="PTHR45721">
    <property type="entry name" value="LAMIN DM0-RELATED"/>
    <property type="match status" value="1"/>
</dbReference>
<dbReference type="Gene3D" id="2.60.40.1260">
    <property type="entry name" value="Lamin Tail domain"/>
    <property type="match status" value="1"/>
</dbReference>
<dbReference type="InParanoid" id="K1PBC0"/>
<dbReference type="GO" id="GO:0090435">
    <property type="term" value="P:protein localization to nuclear envelope"/>
    <property type="evidence" value="ECO:0007669"/>
    <property type="project" value="TreeGrafter"/>
</dbReference>
<sequence length="618" mass="69288">MSSDKVEYRRSVKTAPVVSSRTTVIQRTPAGSGNVMNRSSTSRLSMGPAFSTGVLAGLSHKGVNDVIQTRDREKKDMQGLNERFASYIEKVRFLEAQNKALLAEIDRLKKLKGFDVSEIKELYEQEIAESRNVIDELSKEKAKFDSTLVGLQDALDDEKRERLASEKECAELRNKLDRLNDQIGEYEGEIATLRGRIGGLEDEVSKQRATNKRLQDDIARLRADLDEETRKRIEAECKAQAVEEDLTFRLNVADAEIKELQALIDRDKGVEMRDIWKGEMSKAVNELQKEYDNQINQIRLDCESRMESQLRELQAGVNRDNMEAQQAKEETRKLKSRMGDIGPRLAELEAENAKLRNQIIALESEMSDMQREHDRENDKNAERISGLENSLEEVIRELQVLQDAKLSLELEISCYRKLLETEENSLKNIVENSSGARSKGANQLADIVQKSSSSSSYSYGSRYNEESSGQQYSNTSLSSTGGSNYGQPDLRSSESTGKLTVHRSCRGNIAFSDAAPDGSQVGIENNTSGVKGKTVNLKGWKIRREIGGKTKCTYEFKNDLQLGPGQKIKLFSGGAADMKQSDSDIVCDFFTWHAGGGSYVLTDEYNNEKASLKMTITN</sequence>
<dbReference type="GO" id="GO:0005200">
    <property type="term" value="F:structural constituent of cytoskeleton"/>
    <property type="evidence" value="ECO:0007669"/>
    <property type="project" value="TreeGrafter"/>
</dbReference>
<dbReference type="InterPro" id="IPR039008">
    <property type="entry name" value="IF_rod_dom"/>
</dbReference>
<dbReference type="AlphaFoldDB" id="K1PBC0"/>
<dbReference type="GO" id="GO:0007097">
    <property type="term" value="P:nuclear migration"/>
    <property type="evidence" value="ECO:0007669"/>
    <property type="project" value="TreeGrafter"/>
</dbReference>
<evidence type="ECO:0000256" key="3">
    <source>
        <dbReference type="SAM" id="Coils"/>
    </source>
</evidence>
<proteinExistence type="inferred from homology"/>
<dbReference type="GO" id="GO:0031507">
    <property type="term" value="P:heterochromatin formation"/>
    <property type="evidence" value="ECO:0007669"/>
    <property type="project" value="TreeGrafter"/>
</dbReference>
<evidence type="ECO:0000256" key="4">
    <source>
        <dbReference type="SAM" id="MobiDB-lite"/>
    </source>
</evidence>
<evidence type="ECO:0000256" key="2">
    <source>
        <dbReference type="RuleBase" id="RU000685"/>
    </source>
</evidence>
<keyword evidence="1 2" id="KW-0403">Intermediate filament</keyword>